<dbReference type="GO" id="GO:0016042">
    <property type="term" value="P:lipid catabolic process"/>
    <property type="evidence" value="ECO:0007669"/>
    <property type="project" value="UniProtKB-UniRule"/>
</dbReference>
<dbReference type="EMBL" id="CP019602">
    <property type="protein sequence ID" value="ARU15074.1"/>
    <property type="molecule type" value="Genomic_DNA"/>
</dbReference>
<feature type="active site" description="Nucleophile" evidence="2">
    <location>
        <position position="107"/>
    </location>
</feature>
<evidence type="ECO:0000256" key="2">
    <source>
        <dbReference type="PROSITE-ProRule" id="PRU01161"/>
    </source>
</evidence>
<proteinExistence type="predicted"/>
<dbReference type="AlphaFoldDB" id="A0A1Z1F8K8"/>
<dbReference type="STRING" id="450378.GCA_001661675_00281"/>
<gene>
    <name evidence="4" type="ORF">A9D14_01400</name>
</gene>
<dbReference type="Proteomes" id="UP000195807">
    <property type="component" value="Chromosome"/>
</dbReference>
<dbReference type="OrthoDB" id="323481at2"/>
<feature type="short sequence motif" description="GXSXG" evidence="2">
    <location>
        <begin position="105"/>
        <end position="109"/>
    </location>
</feature>
<dbReference type="InterPro" id="IPR002641">
    <property type="entry name" value="PNPLA_dom"/>
</dbReference>
<dbReference type="KEGG" id="cman:A9D14_01400"/>
<evidence type="ECO:0000259" key="3">
    <source>
        <dbReference type="PROSITE" id="PS51635"/>
    </source>
</evidence>
<accession>A0A1Z1F8K8</accession>
<dbReference type="GO" id="GO:0016787">
    <property type="term" value="F:hydrolase activity"/>
    <property type="evidence" value="ECO:0007669"/>
    <property type="project" value="UniProtKB-UniRule"/>
</dbReference>
<dbReference type="SUPFAM" id="SSF52151">
    <property type="entry name" value="FabD/lysophospholipase-like"/>
    <property type="match status" value="1"/>
</dbReference>
<dbReference type="Pfam" id="PF01734">
    <property type="entry name" value="Patatin"/>
    <property type="match status" value="1"/>
</dbReference>
<keyword evidence="5" id="KW-1185">Reference proteome</keyword>
<dbReference type="InterPro" id="IPR016035">
    <property type="entry name" value="Acyl_Trfase/lysoPLipase"/>
</dbReference>
<reference evidence="4 5" key="1">
    <citation type="submission" date="2017-01" db="EMBL/GenBank/DDBJ databases">
        <title>Complete genome sequence of esterase-producing bacterium Croceicoccus marinus E4A9.</title>
        <authorList>
            <person name="Wu Y.-H."/>
            <person name="Cheng H."/>
            <person name="Xu L."/>
            <person name="Huo Y.-Y."/>
            <person name="Wang C.-S."/>
            <person name="Xu X.-W."/>
        </authorList>
    </citation>
    <scope>NUCLEOTIDE SEQUENCE [LARGE SCALE GENOMIC DNA]</scope>
    <source>
        <strain evidence="4 5">E4A9</strain>
    </source>
</reference>
<organism evidence="4 5">
    <name type="scientific">Croceicoccus marinus</name>
    <dbReference type="NCBI Taxonomy" id="450378"/>
    <lineage>
        <taxon>Bacteria</taxon>
        <taxon>Pseudomonadati</taxon>
        <taxon>Pseudomonadota</taxon>
        <taxon>Alphaproteobacteria</taxon>
        <taxon>Sphingomonadales</taxon>
        <taxon>Erythrobacteraceae</taxon>
        <taxon>Croceicoccus</taxon>
    </lineage>
</organism>
<feature type="domain" description="PNPLA" evidence="3">
    <location>
        <begin position="72"/>
        <end position="267"/>
    </location>
</feature>
<dbReference type="RefSeq" id="WP_066842330.1">
    <property type="nucleotide sequence ID" value="NZ_CP019602.1"/>
</dbReference>
<dbReference type="PROSITE" id="PS51635">
    <property type="entry name" value="PNPLA"/>
    <property type="match status" value="1"/>
</dbReference>
<evidence type="ECO:0000313" key="5">
    <source>
        <dbReference type="Proteomes" id="UP000195807"/>
    </source>
</evidence>
<evidence type="ECO:0000313" key="4">
    <source>
        <dbReference type="EMBL" id="ARU15074.1"/>
    </source>
</evidence>
<protein>
    <recommendedName>
        <fullName evidence="3">PNPLA domain-containing protein</fullName>
    </recommendedName>
</protein>
<keyword evidence="2" id="KW-0442">Lipid degradation</keyword>
<keyword evidence="2" id="KW-0378">Hydrolase</keyword>
<name>A0A1Z1F8K8_9SPHN</name>
<feature type="active site" description="Proton acceptor" evidence="2">
    <location>
        <position position="251"/>
    </location>
</feature>
<comment type="caution">
    <text evidence="2">Lacks conserved residue(s) required for the propagation of feature annotation.</text>
</comment>
<evidence type="ECO:0000256" key="1">
    <source>
        <dbReference type="ARBA" id="ARBA00023098"/>
    </source>
</evidence>
<dbReference type="Gene3D" id="3.40.1090.10">
    <property type="entry name" value="Cytosolic phospholipase A2 catalytic domain"/>
    <property type="match status" value="1"/>
</dbReference>
<keyword evidence="1 2" id="KW-0443">Lipid metabolism</keyword>
<sequence>MLLIVLSAALGACATLPEREDVSSAARMGGQLVDFTGTRFDTEASIEIIRPWHDRWMAERRASGDDEPIDLLAISSGSDKGAFSAGFLTGWSKRGDRPDFDLVIGVSTGALIAPFAFLGPSEDDALRRLYTTIDADDIYRQRAISGLLGGPAFATSRPLLEMIEREVSPELVERIVEEHRKGRRLLVTTTNLDTQRGTIWDLGSIAVSPMPNREHLIESLLLASSSVPALMPPVMIDVEADGQPFREMHVDGDTAGSFLAIPPSILWGQAELRERADVTNGSFTILYNGRLAPQVEGVEPTAFSILRRSIETMIAHADRNILRSYREFAVHHGVTLAVYQIGDDFDDDAFPDEQFDSAFMQALFAHGEEQGRQ</sequence>